<protein>
    <submittedName>
        <fullName evidence="2">Uncharacterized protein</fullName>
    </submittedName>
</protein>
<feature type="region of interest" description="Disordered" evidence="1">
    <location>
        <begin position="441"/>
        <end position="460"/>
    </location>
</feature>
<name>A0A9Q8SV22_9PEZI</name>
<dbReference type="RefSeq" id="XP_049145618.1">
    <property type="nucleotide sequence ID" value="XM_049288474.1"/>
</dbReference>
<dbReference type="GeneID" id="73343484"/>
<evidence type="ECO:0000313" key="3">
    <source>
        <dbReference type="Proteomes" id="UP000830671"/>
    </source>
</evidence>
<evidence type="ECO:0000256" key="1">
    <source>
        <dbReference type="SAM" id="MobiDB-lite"/>
    </source>
</evidence>
<keyword evidence="3" id="KW-1185">Reference proteome</keyword>
<proteinExistence type="predicted"/>
<dbReference type="KEGG" id="clup:CLUP02_09496"/>
<feature type="region of interest" description="Disordered" evidence="1">
    <location>
        <begin position="527"/>
        <end position="552"/>
    </location>
</feature>
<feature type="compositionally biased region" description="Polar residues" evidence="1">
    <location>
        <begin position="527"/>
        <end position="537"/>
    </location>
</feature>
<gene>
    <name evidence="2" type="ORF">CLUP02_09496</name>
</gene>
<dbReference type="Proteomes" id="UP000830671">
    <property type="component" value="Chromosome 5"/>
</dbReference>
<organism evidence="2 3">
    <name type="scientific">Colletotrichum lupini</name>
    <dbReference type="NCBI Taxonomy" id="145971"/>
    <lineage>
        <taxon>Eukaryota</taxon>
        <taxon>Fungi</taxon>
        <taxon>Dikarya</taxon>
        <taxon>Ascomycota</taxon>
        <taxon>Pezizomycotina</taxon>
        <taxon>Sordariomycetes</taxon>
        <taxon>Hypocreomycetidae</taxon>
        <taxon>Glomerellales</taxon>
        <taxon>Glomerellaceae</taxon>
        <taxon>Colletotrichum</taxon>
        <taxon>Colletotrichum acutatum species complex</taxon>
    </lineage>
</organism>
<accession>A0A9Q8SV22</accession>
<dbReference type="EMBL" id="CP019477">
    <property type="protein sequence ID" value="UQC84000.1"/>
    <property type="molecule type" value="Genomic_DNA"/>
</dbReference>
<sequence>MDAARSQPFCPAKFGGGLVAGGEISNISVPPGPPRAFVPRPGPYFASLLSVVPSPRHVLSYSVYSTLGLGQKKELKGALQIPGPPSNLWDALMLLDLYTPPLNKPLQLNASGAVTTGPCHTSVSPPLNPTRTGCFSFCLRLDAVRCADAKIALASIPLPFSVACHAYHPILTRTIWRHSWEDGPGQNYRQWRPVVPPLCMPASNQTTILAGTNTIKITSQKLDLCLSLGFLLGKRQRAEDIIFAKSQGRFQAPITYSLKFSPSVSGLLTGRSGLTMFTDRHEVPVMAKIILTAFFYCCATPAPLNPHFVLFGTFGDTCHTMGSSGMSSWLESLGFSKDYGDNNRKLVKLRLSKLKSYRLSCGLTDALSSLSGCRVGAEERCQVNFKEIGFVSSRLFVRLHAAAGWLVTDQTLGNIDSQLKEAREGGLRMYAAMMRTTASGSRLKQTQLRNRGSAANPQNQIRGGGRFSMLHVLYIGASDPAIIGDHSGMLWYENISEHTAPARYFGLESSSPSLDVLKLVRVQLSSRCGPSEPSKSSNDPRRGSLGSFSLGRAGGQVVSDLAEETTLNGEKGHPRSSIHW</sequence>
<reference evidence="2" key="1">
    <citation type="journal article" date="2021" name="Mol. Plant Microbe Interact.">
        <title>Complete Genome Sequence of the Plant-Pathogenic Fungus Colletotrichum lupini.</title>
        <authorList>
            <person name="Baroncelli R."/>
            <person name="Pensec F."/>
            <person name="Da Lio D."/>
            <person name="Boufleur T."/>
            <person name="Vicente I."/>
            <person name="Sarrocco S."/>
            <person name="Picot A."/>
            <person name="Baraldi E."/>
            <person name="Sukno S."/>
            <person name="Thon M."/>
            <person name="Le Floch G."/>
        </authorList>
    </citation>
    <scope>NUCLEOTIDE SEQUENCE</scope>
    <source>
        <strain evidence="2">IMI 504893</strain>
    </source>
</reference>
<dbReference type="AlphaFoldDB" id="A0A9Q8SV22"/>
<evidence type="ECO:0000313" key="2">
    <source>
        <dbReference type="EMBL" id="UQC84000.1"/>
    </source>
</evidence>